<dbReference type="AlphaFoldDB" id="A0A7R8ZY90"/>
<dbReference type="EMBL" id="OB678645">
    <property type="protein sequence ID" value="CAD7236378.1"/>
    <property type="molecule type" value="Genomic_DNA"/>
</dbReference>
<evidence type="ECO:0000259" key="3">
    <source>
        <dbReference type="Pfam" id="PF00917"/>
    </source>
</evidence>
<dbReference type="InterPro" id="IPR002083">
    <property type="entry name" value="MATH/TRAF_dom"/>
</dbReference>
<feature type="coiled-coil region" evidence="1">
    <location>
        <begin position="42"/>
        <end position="161"/>
    </location>
</feature>
<reference evidence="4" key="1">
    <citation type="submission" date="2020-11" db="EMBL/GenBank/DDBJ databases">
        <authorList>
            <person name="Tran Van P."/>
        </authorList>
    </citation>
    <scope>NUCLEOTIDE SEQUENCE</scope>
</reference>
<dbReference type="SUPFAM" id="SSF49599">
    <property type="entry name" value="TRAF domain-like"/>
    <property type="match status" value="1"/>
</dbReference>
<feature type="domain" description="MATH" evidence="3">
    <location>
        <begin position="350"/>
        <end position="408"/>
    </location>
</feature>
<evidence type="ECO:0000313" key="4">
    <source>
        <dbReference type="EMBL" id="CAD7236378.1"/>
    </source>
</evidence>
<feature type="non-terminal residue" evidence="4">
    <location>
        <position position="1"/>
    </location>
</feature>
<keyword evidence="1" id="KW-0175">Coiled coil</keyword>
<gene>
    <name evidence="4" type="ORF">CTOB1V02_LOCUS14193</name>
</gene>
<accession>A0A7R8ZY90</accession>
<name>A0A7R8ZY90_9CRUS</name>
<dbReference type="CDD" id="cd00121">
    <property type="entry name" value="MATH"/>
    <property type="match status" value="1"/>
</dbReference>
<evidence type="ECO:0000256" key="2">
    <source>
        <dbReference type="SAM" id="MobiDB-lite"/>
    </source>
</evidence>
<proteinExistence type="predicted"/>
<feature type="region of interest" description="Disordered" evidence="2">
    <location>
        <begin position="1"/>
        <end position="26"/>
    </location>
</feature>
<sequence>TRRSTATSVRRTNPRSRSPPVPPSASETFKMDLEIWLKTSDQQNDSLAYQNLAQDLNRAEEEAKKISQNLTACERELKKSNEKYQSLVDQVLVADNILSQNLTDCRTELGRKEREVKALRVALRQVLRREKEGISGLEGELEKTKELLRERDEMILSLQRELEASRKTTALPATTEATKTLEQPPKPQEQATDFLIPNMTFAFKKSDYQGDDVNGEAKSNVVEAGGLRWRASVWAPVFYTRFLLHAEGGRGAPSPWTLTVQSLTVKLLRKGKEGGAPYTLRLEGATFSSKKGVVGMVTAWLWIQLPDQFHVEVSFEGATMSPSPPPQRAIVWEAEATLQLREFTSSLREDFDSIFSPSIHVGGKEWRVWVERGSDDYSFSLQCSPEERRDWSLRADWTITALSAEGGGGNEEKKGDGEEVSREIPWIYGFSIPDDSIGRFLTGDFASVKVKIRVHH</sequence>
<organism evidence="4">
    <name type="scientific">Cyprideis torosa</name>
    <dbReference type="NCBI Taxonomy" id="163714"/>
    <lineage>
        <taxon>Eukaryota</taxon>
        <taxon>Metazoa</taxon>
        <taxon>Ecdysozoa</taxon>
        <taxon>Arthropoda</taxon>
        <taxon>Crustacea</taxon>
        <taxon>Oligostraca</taxon>
        <taxon>Ostracoda</taxon>
        <taxon>Podocopa</taxon>
        <taxon>Podocopida</taxon>
        <taxon>Cytherocopina</taxon>
        <taxon>Cytheroidea</taxon>
        <taxon>Cytherideidae</taxon>
        <taxon>Cyprideis</taxon>
    </lineage>
</organism>
<feature type="compositionally biased region" description="Low complexity" evidence="2">
    <location>
        <begin position="1"/>
        <end position="16"/>
    </location>
</feature>
<evidence type="ECO:0000256" key="1">
    <source>
        <dbReference type="SAM" id="Coils"/>
    </source>
</evidence>
<dbReference type="Pfam" id="PF00917">
    <property type="entry name" value="MATH"/>
    <property type="match status" value="1"/>
</dbReference>
<protein>
    <recommendedName>
        <fullName evidence="3">MATH domain-containing protein</fullName>
    </recommendedName>
</protein>